<accession>A0A914DN48</accession>
<organism evidence="1 2">
    <name type="scientific">Acrobeloides nanus</name>
    <dbReference type="NCBI Taxonomy" id="290746"/>
    <lineage>
        <taxon>Eukaryota</taxon>
        <taxon>Metazoa</taxon>
        <taxon>Ecdysozoa</taxon>
        <taxon>Nematoda</taxon>
        <taxon>Chromadorea</taxon>
        <taxon>Rhabditida</taxon>
        <taxon>Tylenchina</taxon>
        <taxon>Cephalobomorpha</taxon>
        <taxon>Cephaloboidea</taxon>
        <taxon>Cephalobidae</taxon>
        <taxon>Acrobeloides</taxon>
    </lineage>
</organism>
<evidence type="ECO:0000313" key="2">
    <source>
        <dbReference type="WBParaSite" id="ACRNAN_scaffold33086.g30438.t1"/>
    </source>
</evidence>
<sequence>RLTPKLLSGLTFNEKVTVLCVHNGPTMKNAQSWDVDKFLKSKNLL</sequence>
<evidence type="ECO:0000313" key="1">
    <source>
        <dbReference type="Proteomes" id="UP000887540"/>
    </source>
</evidence>
<protein>
    <submittedName>
        <fullName evidence="2">Uncharacterized protein</fullName>
    </submittedName>
</protein>
<proteinExistence type="predicted"/>
<dbReference type="Proteomes" id="UP000887540">
    <property type="component" value="Unplaced"/>
</dbReference>
<dbReference type="AlphaFoldDB" id="A0A914DN48"/>
<keyword evidence="1" id="KW-1185">Reference proteome</keyword>
<dbReference type="WBParaSite" id="ACRNAN_scaffold33086.g30438.t1">
    <property type="protein sequence ID" value="ACRNAN_scaffold33086.g30438.t1"/>
    <property type="gene ID" value="ACRNAN_scaffold33086.g30438"/>
</dbReference>
<reference evidence="2" key="1">
    <citation type="submission" date="2022-11" db="UniProtKB">
        <authorList>
            <consortium name="WormBaseParasite"/>
        </authorList>
    </citation>
    <scope>IDENTIFICATION</scope>
</reference>
<name>A0A914DN48_9BILA</name>